<name>A0AAQ2Y1C4_9VIBR</name>
<dbReference type="Gene3D" id="1.10.10.10">
    <property type="entry name" value="Winged helix-like DNA-binding domain superfamily/Winged helix DNA-binding domain"/>
    <property type="match status" value="1"/>
</dbReference>
<dbReference type="EMBL" id="CP117989">
    <property type="protein sequence ID" value="WDG10740.1"/>
    <property type="molecule type" value="Genomic_DNA"/>
</dbReference>
<proteinExistence type="predicted"/>
<dbReference type="GO" id="GO:0003677">
    <property type="term" value="F:DNA binding"/>
    <property type="evidence" value="ECO:0007669"/>
    <property type="project" value="UniProtKB-KW"/>
</dbReference>
<dbReference type="SMART" id="SM00419">
    <property type="entry name" value="HTH_CRP"/>
    <property type="match status" value="1"/>
</dbReference>
<evidence type="ECO:0000256" key="1">
    <source>
        <dbReference type="ARBA" id="ARBA00023015"/>
    </source>
</evidence>
<dbReference type="Gene3D" id="2.60.120.10">
    <property type="entry name" value="Jelly Rolls"/>
    <property type="match status" value="1"/>
</dbReference>
<dbReference type="InterPro" id="IPR036388">
    <property type="entry name" value="WH-like_DNA-bd_sf"/>
</dbReference>
<dbReference type="InterPro" id="IPR000595">
    <property type="entry name" value="cNMP-bd_dom"/>
</dbReference>
<evidence type="ECO:0000256" key="3">
    <source>
        <dbReference type="ARBA" id="ARBA00023163"/>
    </source>
</evidence>
<evidence type="ECO:0000313" key="5">
    <source>
        <dbReference type="EMBL" id="WDG10740.1"/>
    </source>
</evidence>
<keyword evidence="2" id="KW-0238">DNA-binding</keyword>
<dbReference type="InterPro" id="IPR014710">
    <property type="entry name" value="RmlC-like_jellyroll"/>
</dbReference>
<sequence>MSKILQSQFSHWAEREEQCSQVELLLKNDPTLAKLNDSAIEEMAKSAKVEAYKVPTLLNSAHTSVDTMRLVVAGHIELVSCSASGEEACIAILGPGSWLTWLGCFEDAPTNHDFYSSSDAVTIAIPVKKMRDIAQRYPQLYQIAIHEISFRFRLLMEWTTESVLLKNEFRVAKLLSLVSRLNAPHGEYTPIVYTQDKLAHLSRCTRQTLSRSLQQLAKQDIITIGYRRIEIVDDEKLSAFILEGMPD</sequence>
<dbReference type="SUPFAM" id="SSF51206">
    <property type="entry name" value="cAMP-binding domain-like"/>
    <property type="match status" value="1"/>
</dbReference>
<evidence type="ECO:0000313" key="6">
    <source>
        <dbReference type="Proteomes" id="UP001219537"/>
    </source>
</evidence>
<evidence type="ECO:0000259" key="4">
    <source>
        <dbReference type="SMART" id="SM00419"/>
    </source>
</evidence>
<evidence type="ECO:0000256" key="2">
    <source>
        <dbReference type="ARBA" id="ARBA00023125"/>
    </source>
</evidence>
<organism evidence="5 6">
    <name type="scientific">Vibrio campbellii</name>
    <dbReference type="NCBI Taxonomy" id="680"/>
    <lineage>
        <taxon>Bacteria</taxon>
        <taxon>Pseudomonadati</taxon>
        <taxon>Pseudomonadota</taxon>
        <taxon>Gammaproteobacteria</taxon>
        <taxon>Vibrionales</taxon>
        <taxon>Vibrionaceae</taxon>
        <taxon>Vibrio</taxon>
    </lineage>
</organism>
<dbReference type="CDD" id="cd00038">
    <property type="entry name" value="CAP_ED"/>
    <property type="match status" value="1"/>
</dbReference>
<dbReference type="SUPFAM" id="SSF46785">
    <property type="entry name" value="Winged helix' DNA-binding domain"/>
    <property type="match status" value="1"/>
</dbReference>
<dbReference type="InterPro" id="IPR036390">
    <property type="entry name" value="WH_DNA-bd_sf"/>
</dbReference>
<dbReference type="AlphaFoldDB" id="A0AAQ2Y1C4"/>
<dbReference type="Proteomes" id="UP001219537">
    <property type="component" value="Chromosome 2"/>
</dbReference>
<keyword evidence="1" id="KW-0805">Transcription regulation</keyword>
<dbReference type="InterPro" id="IPR018490">
    <property type="entry name" value="cNMP-bd_dom_sf"/>
</dbReference>
<protein>
    <submittedName>
        <fullName evidence="5">Crp/Fnr family transcriptional regulator</fullName>
    </submittedName>
</protein>
<dbReference type="Pfam" id="PF00027">
    <property type="entry name" value="cNMP_binding"/>
    <property type="match status" value="1"/>
</dbReference>
<dbReference type="InterPro" id="IPR012318">
    <property type="entry name" value="HTH_CRP"/>
</dbReference>
<dbReference type="GO" id="GO:0006355">
    <property type="term" value="P:regulation of DNA-templated transcription"/>
    <property type="evidence" value="ECO:0007669"/>
    <property type="project" value="InterPro"/>
</dbReference>
<feature type="domain" description="HTH crp-type" evidence="4">
    <location>
        <begin position="185"/>
        <end position="233"/>
    </location>
</feature>
<accession>A0AAQ2Y1C4</accession>
<dbReference type="Pfam" id="PF13545">
    <property type="entry name" value="HTH_Crp_2"/>
    <property type="match status" value="1"/>
</dbReference>
<gene>
    <name evidence="5" type="ORF">PUN50_25585</name>
</gene>
<dbReference type="RefSeq" id="WP_274291602.1">
    <property type="nucleotide sequence ID" value="NZ_CP117989.1"/>
</dbReference>
<keyword evidence="3" id="KW-0804">Transcription</keyword>
<reference evidence="5" key="1">
    <citation type="submission" date="2023-02" db="EMBL/GenBank/DDBJ databases">
        <title>Isolation, identification, and genome analysis of Vibrio campbellii in the Penaeus vannamei larvae stage.</title>
        <authorList>
            <person name="Huang T."/>
            <person name="Zhang B."/>
        </authorList>
    </citation>
    <scope>NUCLEOTIDE SEQUENCE</scope>
    <source>
        <strain evidence="5">20220413_1</strain>
    </source>
</reference>